<feature type="binding site" evidence="9">
    <location>
        <begin position="241"/>
        <end position="245"/>
    </location>
    <ligand>
        <name>ATP</name>
        <dbReference type="ChEBI" id="CHEBI:30616"/>
    </ligand>
</feature>
<evidence type="ECO:0000256" key="5">
    <source>
        <dbReference type="ARBA" id="ARBA00022741"/>
    </source>
</evidence>
<evidence type="ECO:0000256" key="10">
    <source>
        <dbReference type="RuleBase" id="RU003835"/>
    </source>
</evidence>
<dbReference type="Pfam" id="PF00871">
    <property type="entry name" value="Acetate_kinase"/>
    <property type="match status" value="1"/>
</dbReference>
<dbReference type="PIRSF" id="PIRSF000722">
    <property type="entry name" value="Acetate_prop_kin"/>
    <property type="match status" value="1"/>
</dbReference>
<feature type="active site" description="Proton donor/acceptor" evidence="9">
    <location>
        <position position="183"/>
    </location>
</feature>
<comment type="subunit">
    <text evidence="9">Homodimer.</text>
</comment>
<dbReference type="EMBL" id="BAABGJ010000027">
    <property type="protein sequence ID" value="GAA4344387.1"/>
    <property type="molecule type" value="Genomic_DNA"/>
</dbReference>
<feature type="binding site" evidence="9">
    <location>
        <begin position="361"/>
        <end position="365"/>
    </location>
    <ligand>
        <name>ATP</name>
        <dbReference type="ChEBI" id="CHEBI:30616"/>
    </ligand>
</feature>
<dbReference type="Gene3D" id="3.30.420.40">
    <property type="match status" value="2"/>
</dbReference>
<keyword evidence="7 9" id="KW-0067">ATP-binding</keyword>
<accession>A0ABP8HU14</accession>
<evidence type="ECO:0000256" key="9">
    <source>
        <dbReference type="HAMAP-Rule" id="MF_00020"/>
    </source>
</evidence>
<evidence type="ECO:0000256" key="7">
    <source>
        <dbReference type="ARBA" id="ARBA00022840"/>
    </source>
</evidence>
<comment type="subcellular location">
    <subcellularLocation>
        <location evidence="9">Cytoplasm</location>
    </subcellularLocation>
</comment>
<keyword evidence="6 9" id="KW-0418">Kinase</keyword>
<evidence type="ECO:0000256" key="2">
    <source>
        <dbReference type="ARBA" id="ARBA00022490"/>
    </source>
</evidence>
<dbReference type="InterPro" id="IPR000890">
    <property type="entry name" value="Aliphatic_acid_kin_short-chain"/>
</dbReference>
<dbReference type="SUPFAM" id="SSF53067">
    <property type="entry name" value="Actin-like ATPase domain"/>
    <property type="match status" value="2"/>
</dbReference>
<keyword evidence="4 9" id="KW-0479">Metal-binding</keyword>
<dbReference type="NCBIfam" id="TIGR00016">
    <property type="entry name" value="ackA"/>
    <property type="match status" value="1"/>
</dbReference>
<protein>
    <recommendedName>
        <fullName evidence="9">Acetate kinase</fullName>
        <ecNumber evidence="9">2.7.2.1</ecNumber>
    </recommendedName>
    <alternativeName>
        <fullName evidence="9">Acetokinase</fullName>
    </alternativeName>
</protein>
<dbReference type="PANTHER" id="PTHR21060:SF21">
    <property type="entry name" value="ACETATE KINASE"/>
    <property type="match status" value="1"/>
</dbReference>
<comment type="cofactor">
    <cofactor evidence="9">
        <name>Mg(2+)</name>
        <dbReference type="ChEBI" id="CHEBI:18420"/>
    </cofactor>
    <cofactor evidence="9">
        <name>Mn(2+)</name>
        <dbReference type="ChEBI" id="CHEBI:29035"/>
    </cofactor>
    <text evidence="9">Mg(2+). Can also accept Mn(2+).</text>
</comment>
<comment type="similarity">
    <text evidence="1 9 10">Belongs to the acetokinase family.</text>
</comment>
<dbReference type="InterPro" id="IPR004372">
    <property type="entry name" value="Ac/propionate_kinase"/>
</dbReference>
<gene>
    <name evidence="9" type="primary">ackA</name>
    <name evidence="11" type="ORF">GCM10023165_27480</name>
</gene>
<dbReference type="EC" id="2.7.2.1" evidence="9"/>
<evidence type="ECO:0000256" key="3">
    <source>
        <dbReference type="ARBA" id="ARBA00022679"/>
    </source>
</evidence>
<keyword evidence="8 9" id="KW-0460">Magnesium</keyword>
<dbReference type="PRINTS" id="PR00471">
    <property type="entry name" value="ACETATEKNASE"/>
</dbReference>
<evidence type="ECO:0000256" key="8">
    <source>
        <dbReference type="ARBA" id="ARBA00022842"/>
    </source>
</evidence>
<dbReference type="Proteomes" id="UP001500975">
    <property type="component" value="Unassembled WGS sequence"/>
</dbReference>
<dbReference type="InterPro" id="IPR023865">
    <property type="entry name" value="Aliphatic_acid_kinase_CS"/>
</dbReference>
<dbReference type="InterPro" id="IPR043129">
    <property type="entry name" value="ATPase_NBD"/>
</dbReference>
<keyword evidence="5 9" id="KW-0547">Nucleotide-binding</keyword>
<feature type="site" description="Transition state stabilizer" evidence="9">
    <location>
        <position position="274"/>
    </location>
</feature>
<evidence type="ECO:0000256" key="4">
    <source>
        <dbReference type="ARBA" id="ARBA00022723"/>
    </source>
</evidence>
<dbReference type="PROSITE" id="PS01076">
    <property type="entry name" value="ACETATE_KINASE_2"/>
    <property type="match status" value="1"/>
</dbReference>
<evidence type="ECO:0000313" key="12">
    <source>
        <dbReference type="Proteomes" id="UP001500975"/>
    </source>
</evidence>
<name>A0ABP8HU14_9BURK</name>
<feature type="binding site" evidence="9">
    <location>
        <position position="42"/>
    </location>
    <ligand>
        <name>Mg(2+)</name>
        <dbReference type="ChEBI" id="CHEBI:18420"/>
    </ligand>
</feature>
<comment type="caution">
    <text evidence="11">The sequence shown here is derived from an EMBL/GenBank/DDBJ whole genome shotgun (WGS) entry which is preliminary data.</text>
</comment>
<feature type="binding site" evidence="9">
    <location>
        <position position="412"/>
    </location>
    <ligand>
        <name>Mg(2+)</name>
        <dbReference type="ChEBI" id="CHEBI:18420"/>
    </ligand>
</feature>
<keyword evidence="12" id="KW-1185">Reference proteome</keyword>
<keyword evidence="2 9" id="KW-0963">Cytoplasm</keyword>
<comment type="pathway">
    <text evidence="9">Metabolic intermediate biosynthesis; acetyl-CoA biosynthesis; acetyl-CoA from acetate: step 1/2.</text>
</comment>
<reference evidence="12" key="1">
    <citation type="journal article" date="2019" name="Int. J. Syst. Evol. Microbiol.">
        <title>The Global Catalogue of Microorganisms (GCM) 10K type strain sequencing project: providing services to taxonomists for standard genome sequencing and annotation.</title>
        <authorList>
            <consortium name="The Broad Institute Genomics Platform"/>
            <consortium name="The Broad Institute Genome Sequencing Center for Infectious Disease"/>
            <person name="Wu L."/>
            <person name="Ma J."/>
        </authorList>
    </citation>
    <scope>NUCLEOTIDE SEQUENCE [LARGE SCALE GENOMIC DNA]</scope>
    <source>
        <strain evidence="12">JCM 17804</strain>
    </source>
</reference>
<feature type="site" description="Transition state stabilizer" evidence="9">
    <location>
        <position position="214"/>
    </location>
</feature>
<proteinExistence type="inferred from homology"/>
<feature type="binding site" evidence="9">
    <location>
        <begin position="316"/>
        <end position="318"/>
    </location>
    <ligand>
        <name>ATP</name>
        <dbReference type="ChEBI" id="CHEBI:30616"/>
    </ligand>
</feature>
<comment type="function">
    <text evidence="9">Catalyzes the formation of acetyl phosphate from acetate and ATP. Can also catalyze the reverse reaction.</text>
</comment>
<dbReference type="GO" id="GO:0016301">
    <property type="term" value="F:kinase activity"/>
    <property type="evidence" value="ECO:0007669"/>
    <property type="project" value="UniProtKB-KW"/>
</dbReference>
<dbReference type="HAMAP" id="MF_00020">
    <property type="entry name" value="Acetate_kinase"/>
    <property type="match status" value="1"/>
</dbReference>
<evidence type="ECO:0000256" key="1">
    <source>
        <dbReference type="ARBA" id="ARBA00008748"/>
    </source>
</evidence>
<organism evidence="11 12">
    <name type="scientific">Variovorax defluvii</name>
    <dbReference type="NCBI Taxonomy" id="913761"/>
    <lineage>
        <taxon>Bacteria</taxon>
        <taxon>Pseudomonadati</taxon>
        <taxon>Pseudomonadota</taxon>
        <taxon>Betaproteobacteria</taxon>
        <taxon>Burkholderiales</taxon>
        <taxon>Comamonadaceae</taxon>
        <taxon>Variovorax</taxon>
    </lineage>
</organism>
<sequence>MVHAAMQQIKPAADDDLSRAFSESCRHLRSDSMNEGMVAVANAGSSSLKFSLYRSQGEVLAPVLRGVVEEIDTAPRFVARDPAGRVLAQREWGSGETLGHDAALRHVIGVVRELMPGIALRGIGHRVVHGGMDFAQPVRITPEVVSRLEALSPLAPLHQPSNLAAVRLAFDLLPGVPQVACFDTAFHRSNSELAQMFALPMSLYDAGVRRYGFHGLSYEYIATRLPVVAPMLAQGRVIALHLGNGASLCALQGGRSIASTMGFTALDGLPMGTRCGNIDPGVLLYLMNERGMDARAIEQLLYRESGLLGVSGVSSDMRVLLASEAPRARLAVDLFVHRIVREIGSLAAALGGLDGLVFTAGIGEHAAEIRRRVGAGVAWMGLAIDEEANAAGGPCISTAASHCSAWVIPTDEELMIARHTVGTLSNTPT</sequence>
<comment type="catalytic activity">
    <reaction evidence="9">
        <text>acetate + ATP = acetyl phosphate + ADP</text>
        <dbReference type="Rhea" id="RHEA:11352"/>
        <dbReference type="ChEBI" id="CHEBI:22191"/>
        <dbReference type="ChEBI" id="CHEBI:30089"/>
        <dbReference type="ChEBI" id="CHEBI:30616"/>
        <dbReference type="ChEBI" id="CHEBI:456216"/>
        <dbReference type="EC" id="2.7.2.1"/>
    </reaction>
</comment>
<feature type="binding site" evidence="9">
    <location>
        <position position="49"/>
    </location>
    <ligand>
        <name>ATP</name>
        <dbReference type="ChEBI" id="CHEBI:30616"/>
    </ligand>
</feature>
<evidence type="ECO:0000256" key="6">
    <source>
        <dbReference type="ARBA" id="ARBA00022777"/>
    </source>
</evidence>
<feature type="binding site" evidence="9">
    <location>
        <position position="126"/>
    </location>
    <ligand>
        <name>substrate</name>
    </ligand>
</feature>
<dbReference type="PANTHER" id="PTHR21060">
    <property type="entry name" value="ACETATE KINASE"/>
    <property type="match status" value="1"/>
</dbReference>
<keyword evidence="3 9" id="KW-0808">Transferase</keyword>
<evidence type="ECO:0000313" key="11">
    <source>
        <dbReference type="EMBL" id="GAA4344387.1"/>
    </source>
</evidence>